<dbReference type="Proteomes" id="UP000275267">
    <property type="component" value="Unassembled WGS sequence"/>
</dbReference>
<name>A0A3L6T708_PANMI</name>
<evidence type="ECO:0000313" key="2">
    <source>
        <dbReference type="EMBL" id="RLN32930.1"/>
    </source>
</evidence>
<keyword evidence="3" id="KW-1185">Reference proteome</keyword>
<dbReference type="NCBIfam" id="TIGR01640">
    <property type="entry name" value="F_box_assoc_1"/>
    <property type="match status" value="1"/>
</dbReference>
<organism evidence="2 3">
    <name type="scientific">Panicum miliaceum</name>
    <name type="common">Proso millet</name>
    <name type="synonym">Broomcorn millet</name>
    <dbReference type="NCBI Taxonomy" id="4540"/>
    <lineage>
        <taxon>Eukaryota</taxon>
        <taxon>Viridiplantae</taxon>
        <taxon>Streptophyta</taxon>
        <taxon>Embryophyta</taxon>
        <taxon>Tracheophyta</taxon>
        <taxon>Spermatophyta</taxon>
        <taxon>Magnoliopsida</taxon>
        <taxon>Liliopsida</taxon>
        <taxon>Poales</taxon>
        <taxon>Poaceae</taxon>
        <taxon>PACMAD clade</taxon>
        <taxon>Panicoideae</taxon>
        <taxon>Panicodae</taxon>
        <taxon>Paniceae</taxon>
        <taxon>Panicinae</taxon>
        <taxon>Panicum</taxon>
        <taxon>Panicum sect. Panicum</taxon>
    </lineage>
</organism>
<sequence length="288" mass="31768">MSSDGFAPPWRAIMNPGCSARASNMSYSKVKTTLSGCLTLSLGLSQPCLLALQEGLACPGLGNPFWFALGQVASTGEYKLVRLIDEDIMDGGYGNGHLCEVFTFGEGIGHWGKNGNPAAYRGGIGQWRKVESPPAYLHPSFTDGVVVKGAAYFFFDRRHVEQPYIDGYNIEPGCIPSFNLETEQWSVAVQGPISQIIEKSNGMLNDMDLVGRIMLAEHKDHLVIVHYNKKTSTVDLWFLMNVENSLWSRQHIIQIGNIPGSVLVGVELVLVLDEGRIILYVMQSYMFC</sequence>
<dbReference type="OrthoDB" id="673967at2759"/>
<dbReference type="PANTHER" id="PTHR31111:SF133">
    <property type="entry name" value="OS07G0196600 PROTEIN"/>
    <property type="match status" value="1"/>
</dbReference>
<feature type="domain" description="F-box associated beta-propeller type 3" evidence="1">
    <location>
        <begin position="124"/>
        <end position="282"/>
    </location>
</feature>
<dbReference type="InterPro" id="IPR013187">
    <property type="entry name" value="F-box-assoc_dom_typ3"/>
</dbReference>
<dbReference type="EMBL" id="PQIB02000002">
    <property type="protein sequence ID" value="RLN32930.1"/>
    <property type="molecule type" value="Genomic_DNA"/>
</dbReference>
<dbReference type="Pfam" id="PF08268">
    <property type="entry name" value="FBA_3"/>
    <property type="match status" value="1"/>
</dbReference>
<dbReference type="AlphaFoldDB" id="A0A3L6T708"/>
<reference evidence="3" key="1">
    <citation type="journal article" date="2019" name="Nat. Commun.">
        <title>The genome of broomcorn millet.</title>
        <authorList>
            <person name="Zou C."/>
            <person name="Miki D."/>
            <person name="Li D."/>
            <person name="Tang Q."/>
            <person name="Xiao L."/>
            <person name="Rajput S."/>
            <person name="Deng P."/>
            <person name="Jia W."/>
            <person name="Huang R."/>
            <person name="Zhang M."/>
            <person name="Sun Y."/>
            <person name="Hu J."/>
            <person name="Fu X."/>
            <person name="Schnable P.S."/>
            <person name="Li F."/>
            <person name="Zhang H."/>
            <person name="Feng B."/>
            <person name="Zhu X."/>
            <person name="Liu R."/>
            <person name="Schnable J.C."/>
            <person name="Zhu J.-K."/>
            <person name="Zhang H."/>
        </authorList>
    </citation>
    <scope>NUCLEOTIDE SEQUENCE [LARGE SCALE GENOMIC DNA]</scope>
</reference>
<protein>
    <recommendedName>
        <fullName evidence="1">F-box associated beta-propeller type 3 domain-containing protein</fullName>
    </recommendedName>
</protein>
<proteinExistence type="predicted"/>
<accession>A0A3L6T708</accession>
<dbReference type="STRING" id="4540.A0A3L6T708"/>
<evidence type="ECO:0000259" key="1">
    <source>
        <dbReference type="Pfam" id="PF08268"/>
    </source>
</evidence>
<dbReference type="InterPro" id="IPR017451">
    <property type="entry name" value="F-box-assoc_interact_dom"/>
</dbReference>
<evidence type="ECO:0000313" key="3">
    <source>
        <dbReference type="Proteomes" id="UP000275267"/>
    </source>
</evidence>
<comment type="caution">
    <text evidence="2">The sequence shown here is derived from an EMBL/GenBank/DDBJ whole genome shotgun (WGS) entry which is preliminary data.</text>
</comment>
<dbReference type="PANTHER" id="PTHR31111">
    <property type="entry name" value="BNAA05G37150D PROTEIN-RELATED"/>
    <property type="match status" value="1"/>
</dbReference>
<gene>
    <name evidence="2" type="ORF">C2845_PM03G22680</name>
</gene>